<accession>A0ABW0QJT8</accession>
<dbReference type="PROSITE" id="PS50065">
    <property type="entry name" value="HMG_COA_REDUCTASE_4"/>
    <property type="match status" value="1"/>
</dbReference>
<dbReference type="EMBL" id="JBHSNF010000001">
    <property type="protein sequence ID" value="MFC5525028.1"/>
    <property type="molecule type" value="Genomic_DNA"/>
</dbReference>
<dbReference type="InterPro" id="IPR002202">
    <property type="entry name" value="HMG_CoA_Rdtase"/>
</dbReference>
<keyword evidence="3" id="KW-1185">Reference proteome</keyword>
<feature type="compositionally biased region" description="Low complexity" evidence="1">
    <location>
        <begin position="1063"/>
        <end position="1081"/>
    </location>
</feature>
<name>A0ABW0QJT8_9GAMM</name>
<dbReference type="InterPro" id="IPR043709">
    <property type="entry name" value="DUF5649"/>
</dbReference>
<feature type="non-terminal residue" evidence="2">
    <location>
        <position position="1"/>
    </location>
</feature>
<gene>
    <name evidence="2" type="ORF">ACFPPA_04670</name>
</gene>
<dbReference type="Proteomes" id="UP001596114">
    <property type="component" value="Unassembled WGS sequence"/>
</dbReference>
<feature type="region of interest" description="Disordered" evidence="1">
    <location>
        <begin position="1063"/>
        <end position="1096"/>
    </location>
</feature>
<evidence type="ECO:0000256" key="1">
    <source>
        <dbReference type="SAM" id="MobiDB-lite"/>
    </source>
</evidence>
<dbReference type="Pfam" id="PF18886">
    <property type="entry name" value="DUF5649"/>
    <property type="match status" value="3"/>
</dbReference>
<dbReference type="RefSeq" id="WP_377317724.1">
    <property type="nucleotide sequence ID" value="NZ_JBHSNF010000001.1"/>
</dbReference>
<reference evidence="3" key="1">
    <citation type="journal article" date="2019" name="Int. J. Syst. Evol. Microbiol.">
        <title>The Global Catalogue of Microorganisms (GCM) 10K type strain sequencing project: providing services to taxonomists for standard genome sequencing and annotation.</title>
        <authorList>
            <consortium name="The Broad Institute Genomics Platform"/>
            <consortium name="The Broad Institute Genome Sequencing Center for Infectious Disease"/>
            <person name="Wu L."/>
            <person name="Ma J."/>
        </authorList>
    </citation>
    <scope>NUCLEOTIDE SEQUENCE [LARGE SCALE GENOMIC DNA]</scope>
    <source>
        <strain evidence="3">CGMCC 1.16619</strain>
    </source>
</reference>
<protein>
    <submittedName>
        <fullName evidence="2">Beta strand repeat-containing protein</fullName>
    </submittedName>
</protein>
<evidence type="ECO:0000313" key="2">
    <source>
        <dbReference type="EMBL" id="MFC5525028.1"/>
    </source>
</evidence>
<sequence length="1096" mass="103272">GSGTVTGNLAATSNNGAISQTGALIVTGSGTINAGSGAITLTNTGNDFTGAVGLTGGTTQITDTNALTLGTLSTGALTVISHGALNLGHGSVGGNLAATSNNGAISQTGALHVTGSSTINAGSGAITLTNTGNDFTGAVGLTGGTTQITDTNALTLGTLSTGALTVISHGALNLGHGSVGGNLAATSNNGAISQTGTLHVTGSSTINAGSGAITLTNAGNDFGGAVTASGTGVSITDANNLTMAGLSNGTNGAVSLIAGGVLTLPAGSINTGTANLTLTSNGGSLTTPGALSGANISLTGHGGLNLSSNVTASGALSLVSGAAINQSAGVMTAGTLTGSSVGSTTLDQANRIGTLGNFAAANFSLINAQALTVSGPLTTTGGSGNISLKTTSGALTVNTALAGGAVALASAGNLALGRNLTGTTVALAAGGNISQSGGVITAGALSGQSSGATALTGANHVSTLGSFSATDFALTNAQALTVAGPLSGGASTTLTTTAGNLAINGAVSGTTTTLNSAGAITEGSSGSITASTLSGQSAGATTLTGNNHIGSLGSFIAANFALTNAQALTVNGPLIGGASTALTTTSGDLAINGSVSGTTTTLNSAGAIGEGSGGSITAGTLSGQSAGATTLNGSNHVGSLGSFSAANFALSNAQALTVNGPLDGGASTALTTTSGDLAIDGAISGTTTTLNSAGTITEGTGGVITTGTLTGNSTGNTVLDGANHINTLGSFSADLSLTNAQTLTVAGPVDGGPLVKLTTTSGDLIINGAVTGTTTTLNSAGAISEGSGGNLIAGTLSGQSAGATTLTGSNHVGSLGSFSATNFELSNAQALSVNGPISGGAATTLTTTAGDLAINGAVSGTATTLNSAGTISEGGSGVITAETLSGHAVGATTLGTATNRISNMVSTLGNFTSLAGFSMTNDKTLTLASVAGSAFTVNAGTSAFYLSVTHGDLFQLGTAPVYDSLGVWGSTGRMGAASAPLYVVGTGPQTIANVGLPPAYFYAVDSSGNLLPLTGGFAINVPTATGAGSAQNGNHGDSYIDPSVVTANYRSYGIVPSGVRLPADQQAGCDPDQPDQADCQDTAGMGMVGGPMKSPR</sequence>
<organism evidence="2 3">
    <name type="scientific">Rhodanobacter ginsengisoli</name>
    <dbReference type="NCBI Taxonomy" id="418646"/>
    <lineage>
        <taxon>Bacteria</taxon>
        <taxon>Pseudomonadati</taxon>
        <taxon>Pseudomonadota</taxon>
        <taxon>Gammaproteobacteria</taxon>
        <taxon>Lysobacterales</taxon>
        <taxon>Rhodanobacteraceae</taxon>
        <taxon>Rhodanobacter</taxon>
    </lineage>
</organism>
<proteinExistence type="predicted"/>
<evidence type="ECO:0000313" key="3">
    <source>
        <dbReference type="Proteomes" id="UP001596114"/>
    </source>
</evidence>
<comment type="caution">
    <text evidence="2">The sequence shown here is derived from an EMBL/GenBank/DDBJ whole genome shotgun (WGS) entry which is preliminary data.</text>
</comment>